<dbReference type="RefSeq" id="WP_175488769.1">
    <property type="nucleotide sequence ID" value="NZ_FNGI01000004.1"/>
</dbReference>
<dbReference type="EMBL" id="FNGI01000004">
    <property type="protein sequence ID" value="SDL54317.1"/>
    <property type="molecule type" value="Genomic_DNA"/>
</dbReference>
<proteinExistence type="predicted"/>
<keyword evidence="2" id="KW-1185">Reference proteome</keyword>
<evidence type="ECO:0000313" key="2">
    <source>
        <dbReference type="Proteomes" id="UP000198654"/>
    </source>
</evidence>
<accession>A0A1G9KXX2</accession>
<evidence type="ECO:0000313" key="1">
    <source>
        <dbReference type="EMBL" id="SDL54317.1"/>
    </source>
</evidence>
<sequence>MAIIRAPAGEEAFYELYSPALKWTVRRARLQHAIRESFQRYVGVPIEELWFQLWWTGGAGAQTLERLGLPRRSIESCLGDALTLMVDPRRLLYSARLPRGAGGSAFSSSTFIWDGDWDLRRGDLRAGSRYRFISELDERRDDLRATERFRTLKARLDEGRPWSSHQQGILLDSEQKILAYLRLYLGFLDGMAQMGFNAQLGKDRPGVAISRTGKILKINRGLHRLAMAQRLGIPQIPVQVRAVHRQWWNDVTGDAVGHAALAKLLAALPDCEPELEAGPLVHVLPGTLTNQPWPEPRVSQHLLTRDCPTGVPVGRSPRVDAH</sequence>
<dbReference type="STRING" id="119000.SAMN05661010_01941"/>
<dbReference type="Proteomes" id="UP000198654">
    <property type="component" value="Unassembled WGS sequence"/>
</dbReference>
<reference evidence="1 2" key="1">
    <citation type="submission" date="2016-10" db="EMBL/GenBank/DDBJ databases">
        <authorList>
            <person name="de Groot N.N."/>
        </authorList>
    </citation>
    <scope>NUCLEOTIDE SEQUENCE [LARGE SCALE GENOMIC DNA]</scope>
    <source>
        <strain evidence="1 2">DSM 14789</strain>
    </source>
</reference>
<gene>
    <name evidence="1" type="ORF">SAMN05661010_01941</name>
</gene>
<dbReference type="AlphaFoldDB" id="A0A1G9KXX2"/>
<organism evidence="1 2">
    <name type="scientific">Modicisalibacter muralis</name>
    <dbReference type="NCBI Taxonomy" id="119000"/>
    <lineage>
        <taxon>Bacteria</taxon>
        <taxon>Pseudomonadati</taxon>
        <taxon>Pseudomonadota</taxon>
        <taxon>Gammaproteobacteria</taxon>
        <taxon>Oceanospirillales</taxon>
        <taxon>Halomonadaceae</taxon>
        <taxon>Modicisalibacter</taxon>
    </lineage>
</organism>
<protein>
    <submittedName>
        <fullName evidence="1">Uncharacterized protein</fullName>
    </submittedName>
</protein>
<name>A0A1G9KXX2_9GAMM</name>